<evidence type="ECO:0000256" key="1">
    <source>
        <dbReference type="SAM" id="MobiDB-lite"/>
    </source>
</evidence>
<evidence type="ECO:0000313" key="3">
    <source>
        <dbReference type="Proteomes" id="UP001162972"/>
    </source>
</evidence>
<feature type="compositionally biased region" description="Basic residues" evidence="1">
    <location>
        <begin position="1"/>
        <end position="14"/>
    </location>
</feature>
<name>A0AAD6PJP5_9ROSI</name>
<feature type="region of interest" description="Disordered" evidence="1">
    <location>
        <begin position="1"/>
        <end position="21"/>
    </location>
</feature>
<dbReference type="Proteomes" id="UP001162972">
    <property type="component" value="Chromosome 10"/>
</dbReference>
<comment type="caution">
    <text evidence="2">The sequence shown here is derived from an EMBL/GenBank/DDBJ whole genome shotgun (WGS) entry which is preliminary data.</text>
</comment>
<protein>
    <submittedName>
        <fullName evidence="2">Uncharacterized protein</fullName>
    </submittedName>
</protein>
<dbReference type="AlphaFoldDB" id="A0AAD6PJP5"/>
<proteinExistence type="predicted"/>
<sequence length="68" mass="8337">MGFRLHLRGNRRWGRGGDRGSEVRRQGYMSRMRPMEERWKPMEERQFSMVRIAERGVERMFGFKVRAF</sequence>
<dbReference type="EMBL" id="JAPFFJ010000003">
    <property type="protein sequence ID" value="KAJ6432281.1"/>
    <property type="molecule type" value="Genomic_DNA"/>
</dbReference>
<gene>
    <name evidence="2" type="ORF">OIU84_019510</name>
</gene>
<keyword evidence="3" id="KW-1185">Reference proteome</keyword>
<accession>A0AAD6PJP5</accession>
<evidence type="ECO:0000313" key="2">
    <source>
        <dbReference type="EMBL" id="KAJ6432281.1"/>
    </source>
</evidence>
<reference evidence="2 3" key="1">
    <citation type="journal article" date="2023" name="Int. J. Mol. Sci.">
        <title>De Novo Assembly and Annotation of 11 Diverse Shrub Willow (Salix) Genomes Reveals Novel Gene Organization in Sex-Linked Regions.</title>
        <authorList>
            <person name="Hyden B."/>
            <person name="Feng K."/>
            <person name="Yates T.B."/>
            <person name="Jawdy S."/>
            <person name="Cereghino C."/>
            <person name="Smart L.B."/>
            <person name="Muchero W."/>
        </authorList>
    </citation>
    <scope>NUCLEOTIDE SEQUENCE [LARGE SCALE GENOMIC DNA]</scope>
    <source>
        <tissue evidence="2">Shoot tip</tissue>
    </source>
</reference>
<organism evidence="2 3">
    <name type="scientific">Salix udensis</name>
    <dbReference type="NCBI Taxonomy" id="889485"/>
    <lineage>
        <taxon>Eukaryota</taxon>
        <taxon>Viridiplantae</taxon>
        <taxon>Streptophyta</taxon>
        <taxon>Embryophyta</taxon>
        <taxon>Tracheophyta</taxon>
        <taxon>Spermatophyta</taxon>
        <taxon>Magnoliopsida</taxon>
        <taxon>eudicotyledons</taxon>
        <taxon>Gunneridae</taxon>
        <taxon>Pentapetalae</taxon>
        <taxon>rosids</taxon>
        <taxon>fabids</taxon>
        <taxon>Malpighiales</taxon>
        <taxon>Salicaceae</taxon>
        <taxon>Saliceae</taxon>
        <taxon>Salix</taxon>
    </lineage>
</organism>